<dbReference type="Proteomes" id="UP000510822">
    <property type="component" value="Chromosome"/>
</dbReference>
<feature type="transmembrane region" description="Helical" evidence="2">
    <location>
        <begin position="481"/>
        <end position="499"/>
    </location>
</feature>
<dbReference type="KEGG" id="cfon:HZU75_04650"/>
<sequence>MIRWILAIIGLGYGWEVFELKFGVLCAVAGFLLGRWLDQRSSESPPPVRRPVNSVAQELQLLKQRVTQLENEVAQLKTGNVKHANSVAGGLETSPVPTNPAPTAEQTEAVLTPAAHNQATTTPEFVTPKPAVRRPTRPAPEPNLIEQAFSAAQSWLFGGNTVVRLGMLILFFGVSFLLKFAADNQLLPIELRLAGLCLGAVVIFSVGWRLRETRRSYALIMQGGALGLLYFTIYGAMKIYHLLPTSWAFILLALLGVAAAVLSIRQDASALAVTGIFGGFLAPILTSDGSGSHVMLFSYFAVLNAGIFGIAWFKAWRSLNLLGFIFTYLIATLWGVFDYRSELRGSTQPFVVLFWLFFAGISTLYAIKRSHSFRSIVDGTLVFGTPMVTLALQSQLMKGFEYGMCYSALIGAAFYLGLAACLYARRNDKLKLFTEAQLAMGILLATLAIPLAFDGNVTAAMWAVEGAGVLWVSVRQQRRLALSFGLLLQFAAGLAVSMASPYYTELPLLNGVYLASLLLALSGLFCAWQLHEKQSDWPLKPLLSQFGWLLGAWGLLWWAKAHWDEIDLFLAGDAKPNAELLLIALTAGIFQQLAVHRLWRNAQVVAMALGPVLLLLVAAQYTQFTHLFSLWAWPVAWVSLFALLFQQDQSESACETWQHVIASWLSWGIFINELSYLASQHIHSPVSRLAAFAALGSAAVAAVKYLPWPIKAHWRAYWVYGTAPMALLLLVWGFYSALSGGESALPVLNALDLAQLVTLVALGFWLKHTLAELNLASPPRWLWAIAGCAIFVWLNAMLLRSIHHQYGVLYTFDALRQSTLVQMSLSIFWTIIALALMLLATRQVIRSVWLLGATLLGVVVIKLFMLDLSHISGIERIGSFMGVGILLLLIGYFAPIPPDDSASEEA</sequence>
<feature type="transmembrane region" description="Helical" evidence="2">
    <location>
        <begin position="349"/>
        <end position="367"/>
    </location>
</feature>
<keyword evidence="1" id="KW-0175">Coiled coil</keyword>
<feature type="transmembrane region" description="Helical" evidence="2">
    <location>
        <begin position="217"/>
        <end position="236"/>
    </location>
</feature>
<feature type="transmembrane region" description="Helical" evidence="2">
    <location>
        <begin position="406"/>
        <end position="424"/>
    </location>
</feature>
<feature type="transmembrane region" description="Helical" evidence="2">
    <location>
        <begin position="604"/>
        <end position="622"/>
    </location>
</feature>
<feature type="transmembrane region" description="Helical" evidence="2">
    <location>
        <begin position="269"/>
        <end position="286"/>
    </location>
</feature>
<feature type="transmembrane region" description="Helical" evidence="2">
    <location>
        <begin position="877"/>
        <end position="896"/>
    </location>
</feature>
<feature type="transmembrane region" description="Helical" evidence="2">
    <location>
        <begin position="820"/>
        <end position="841"/>
    </location>
</feature>
<feature type="transmembrane region" description="Helical" evidence="2">
    <location>
        <begin position="628"/>
        <end position="645"/>
    </location>
</feature>
<feature type="transmembrane region" description="Helical" evidence="2">
    <location>
        <begin position="162"/>
        <end position="181"/>
    </location>
</feature>
<keyword evidence="2" id="KW-0472">Membrane</keyword>
<proteinExistence type="predicted"/>
<feature type="transmembrane region" description="Helical" evidence="2">
    <location>
        <begin position="542"/>
        <end position="560"/>
    </location>
</feature>
<feature type="transmembrane region" description="Helical" evidence="2">
    <location>
        <begin position="781"/>
        <end position="799"/>
    </location>
</feature>
<dbReference type="RefSeq" id="WP_180308009.1">
    <property type="nucleotide sequence ID" value="NZ_CP058952.1"/>
</dbReference>
<feature type="transmembrane region" description="Helical" evidence="2">
    <location>
        <begin position="242"/>
        <end position="262"/>
    </location>
</feature>
<feature type="transmembrane region" description="Helical" evidence="2">
    <location>
        <begin position="716"/>
        <end position="735"/>
    </location>
</feature>
<dbReference type="PIRSF" id="PIRSF035905">
    <property type="entry name" value="UCP035905_mp"/>
    <property type="match status" value="1"/>
</dbReference>
<protein>
    <submittedName>
        <fullName evidence="3">DUF2339 domain-containing protein</fullName>
    </submittedName>
</protein>
<organism evidence="3 4">
    <name type="scientific">Chitinibacter fontanus</name>
    <dbReference type="NCBI Taxonomy" id="1737446"/>
    <lineage>
        <taxon>Bacteria</taxon>
        <taxon>Pseudomonadati</taxon>
        <taxon>Pseudomonadota</taxon>
        <taxon>Betaproteobacteria</taxon>
        <taxon>Neisseriales</taxon>
        <taxon>Chitinibacteraceae</taxon>
        <taxon>Chitinibacter</taxon>
    </lineage>
</organism>
<feature type="transmembrane region" description="Helical" evidence="2">
    <location>
        <begin position="292"/>
        <end position="312"/>
    </location>
</feature>
<name>A0A7D5V8P5_9NEIS</name>
<feature type="coiled-coil region" evidence="1">
    <location>
        <begin position="52"/>
        <end position="79"/>
    </location>
</feature>
<feature type="transmembrane region" description="Helical" evidence="2">
    <location>
        <begin position="847"/>
        <end position="865"/>
    </location>
</feature>
<evidence type="ECO:0000256" key="2">
    <source>
        <dbReference type="SAM" id="Phobius"/>
    </source>
</evidence>
<gene>
    <name evidence="3" type="ORF">HZU75_04650</name>
</gene>
<feature type="transmembrane region" description="Helical" evidence="2">
    <location>
        <begin position="689"/>
        <end position="710"/>
    </location>
</feature>
<evidence type="ECO:0000313" key="4">
    <source>
        <dbReference type="Proteomes" id="UP000510822"/>
    </source>
</evidence>
<feature type="transmembrane region" description="Helical" evidence="2">
    <location>
        <begin position="319"/>
        <end position="337"/>
    </location>
</feature>
<reference evidence="3 4" key="1">
    <citation type="journal article" date="2016" name="Int. J. Syst. Evol. Microbiol.">
        <title>Chitinibacter fontanus sp. nov., isolated from a spring.</title>
        <authorList>
            <person name="Sheu S.Y."/>
            <person name="Li Y.S."/>
            <person name="Young C.C."/>
            <person name="Chen W.M."/>
        </authorList>
    </citation>
    <scope>NUCLEOTIDE SEQUENCE [LARGE SCALE GENOMIC DNA]</scope>
    <source>
        <strain evidence="3 4">STM-7</strain>
    </source>
</reference>
<keyword evidence="2" id="KW-0812">Transmembrane</keyword>
<feature type="transmembrane region" description="Helical" evidence="2">
    <location>
        <begin position="459"/>
        <end position="474"/>
    </location>
</feature>
<dbReference type="InterPro" id="IPR019286">
    <property type="entry name" value="DUF2339_TM"/>
</dbReference>
<dbReference type="PANTHER" id="PTHR38434:SF1">
    <property type="entry name" value="BLL2549 PROTEIN"/>
    <property type="match status" value="1"/>
</dbReference>
<feature type="transmembrane region" description="Helical" evidence="2">
    <location>
        <begin position="436"/>
        <end position="453"/>
    </location>
</feature>
<evidence type="ECO:0000313" key="3">
    <source>
        <dbReference type="EMBL" id="QLI80875.1"/>
    </source>
</evidence>
<feature type="transmembrane region" description="Helical" evidence="2">
    <location>
        <begin position="511"/>
        <end position="530"/>
    </location>
</feature>
<dbReference type="Pfam" id="PF10101">
    <property type="entry name" value="DUF2339"/>
    <property type="match status" value="1"/>
</dbReference>
<feature type="transmembrane region" description="Helical" evidence="2">
    <location>
        <begin position="747"/>
        <end position="766"/>
    </location>
</feature>
<feature type="transmembrane region" description="Helical" evidence="2">
    <location>
        <begin position="193"/>
        <end position="210"/>
    </location>
</feature>
<feature type="transmembrane region" description="Helical" evidence="2">
    <location>
        <begin position="376"/>
        <end position="394"/>
    </location>
</feature>
<dbReference type="PANTHER" id="PTHR38434">
    <property type="entry name" value="BLL2549 PROTEIN"/>
    <property type="match status" value="1"/>
</dbReference>
<accession>A0A7D5V8P5</accession>
<keyword evidence="4" id="KW-1185">Reference proteome</keyword>
<dbReference type="AlphaFoldDB" id="A0A7D5V8P5"/>
<dbReference type="InterPro" id="IPR014600">
    <property type="entry name" value="UCP035905_mem"/>
</dbReference>
<dbReference type="EMBL" id="CP058952">
    <property type="protein sequence ID" value="QLI80875.1"/>
    <property type="molecule type" value="Genomic_DNA"/>
</dbReference>
<keyword evidence="2" id="KW-1133">Transmembrane helix</keyword>
<evidence type="ECO:0000256" key="1">
    <source>
        <dbReference type="SAM" id="Coils"/>
    </source>
</evidence>